<keyword evidence="2" id="KW-1185">Reference proteome</keyword>
<name>A0AC61PIF9_9FIRM</name>
<proteinExistence type="predicted"/>
<evidence type="ECO:0000313" key="2">
    <source>
        <dbReference type="Proteomes" id="UP000192328"/>
    </source>
</evidence>
<evidence type="ECO:0000313" key="1">
    <source>
        <dbReference type="EMBL" id="SMC39998.1"/>
    </source>
</evidence>
<reference evidence="1" key="1">
    <citation type="submission" date="2017-04" db="EMBL/GenBank/DDBJ databases">
        <authorList>
            <person name="Varghese N."/>
            <person name="Submissions S."/>
        </authorList>
    </citation>
    <scope>NUCLEOTIDE SEQUENCE</scope>
    <source>
        <strain evidence="1">WTE2008</strain>
    </source>
</reference>
<sequence>MSDRTATVIGAGLAGCEAAWQLAQKGIQVRLIEMKPVRMSPAHHSEQLAELVCSNSFRGDRLTNAVGLLKEEMRIMGSLIMRCADETRVPAGGALAVDRDSFSAHVTKAVSEHPLIQLVREEAVSIPDGPVIIATGPLTSDRLAEVIMSVPGLSTLNFYDAAAPIVLRESLDENKLFRLSRYNRGNDYLNAPMTEEQYTVFINELVRAETAEVHGFEENRVFEGCMPIESMAKRGFMVPAFGPMKPVGLADPRTGKEPFAVVQLRQDNASDTMYNLVGFQTRLKFGEQKRVFGLIPGLEHAEFARYGVMHRNTFLNSPGFLNASFEMISRKQCFFAGQITGVEGYVESAGSGLVAGLTLAAELNGTEPPVFPSYTALGAMGKHVSTPNPNFQPMNCSFGLIDPLPVVPGQKRLKKKQDRYEAVAERALAYIRSMSSETGGN</sequence>
<gene>
    <name evidence="1" type="ORF">SAMN06297397_0644</name>
</gene>
<protein>
    <submittedName>
        <fullName evidence="1">Methylenetetrahydrofolate--tRNA-(Uracil-5-)-methyltransferase</fullName>
    </submittedName>
</protein>
<comment type="caution">
    <text evidence="1">The sequence shown here is derived from an EMBL/GenBank/DDBJ whole genome shotgun (WGS) entry which is preliminary data.</text>
</comment>
<dbReference type="EMBL" id="FWXZ01000001">
    <property type="protein sequence ID" value="SMC39998.1"/>
    <property type="molecule type" value="Genomic_DNA"/>
</dbReference>
<accession>A0AC61PIF9</accession>
<dbReference type="Proteomes" id="UP000192328">
    <property type="component" value="Unassembled WGS sequence"/>
</dbReference>
<organism evidence="1 2">
    <name type="scientific">Aristaeella lactis</name>
    <dbReference type="NCBI Taxonomy" id="3046383"/>
    <lineage>
        <taxon>Bacteria</taxon>
        <taxon>Bacillati</taxon>
        <taxon>Bacillota</taxon>
        <taxon>Clostridia</taxon>
        <taxon>Eubacteriales</taxon>
        <taxon>Aristaeellaceae</taxon>
        <taxon>Aristaeella</taxon>
    </lineage>
</organism>